<accession>A9KEY7</accession>
<evidence type="ECO:0000313" key="5">
    <source>
        <dbReference type="Proteomes" id="UP000008555"/>
    </source>
</evidence>
<evidence type="ECO:0000256" key="2">
    <source>
        <dbReference type="SAM" id="SignalP"/>
    </source>
</evidence>
<dbReference type="SUPFAM" id="SSF56925">
    <property type="entry name" value="OMPA-like"/>
    <property type="match status" value="1"/>
</dbReference>
<name>A9KEY7_COXBN</name>
<feature type="signal peptide" evidence="2">
    <location>
        <begin position="1"/>
        <end position="24"/>
    </location>
</feature>
<evidence type="ECO:0000256" key="1">
    <source>
        <dbReference type="ARBA" id="ARBA00022729"/>
    </source>
</evidence>
<sequence length="237" mass="26253">MGRCILYLFCLLSALFLIPTNAAAGGIEVPHYIPIPFVYSGVYVEGLYGYASRDWESYLPYQTYVAALQGDGPPFGPFVKRGKGGSVAGVDVGYQWNRYFAAEIGWIHLPTVRYLVPSGLPVAGGRISEHSWLGYIALKLAFPICGNLYAYSKVGAAGLNIRTRINFTPVNDLTQNGDFWSPLFAVGLQYYLNWYWFFTLQYLHVNGYGRASAGAIQKLPSPHSDLFTFSVGYKLAI</sequence>
<protein>
    <submittedName>
        <fullName evidence="4">Outer membrane protein</fullName>
    </submittedName>
</protein>
<dbReference type="HOGENOM" id="CLU_104978_0_0_6"/>
<feature type="chain" id="PRO_5002736955" evidence="2">
    <location>
        <begin position="25"/>
        <end position="237"/>
    </location>
</feature>
<gene>
    <name evidence="4" type="ordered locus">CBUD_0043</name>
</gene>
<proteinExistence type="predicted"/>
<dbReference type="Proteomes" id="UP000008555">
    <property type="component" value="Chromosome"/>
</dbReference>
<dbReference type="InterPro" id="IPR027385">
    <property type="entry name" value="Beta-barrel_OMP"/>
</dbReference>
<keyword evidence="1 2" id="KW-0732">Signal</keyword>
<reference evidence="4 5" key="1">
    <citation type="journal article" date="2009" name="Infect. Immun.">
        <title>Comparative genomics reveal extensive transposon-mediated genomic plasticity and diversity among potential effector proteins within the genus Coxiella.</title>
        <authorList>
            <person name="Beare P.A."/>
            <person name="Unsworth N."/>
            <person name="Andoh M."/>
            <person name="Voth D.E."/>
            <person name="Omsland A."/>
            <person name="Gilk S.D."/>
            <person name="Williams K.P."/>
            <person name="Sobral B.W."/>
            <person name="Kupko J.J.III."/>
            <person name="Porcella S.F."/>
            <person name="Samuel J.E."/>
            <person name="Heinzen R.A."/>
        </authorList>
    </citation>
    <scope>NUCLEOTIDE SEQUENCE [LARGE SCALE GENOMIC DNA]</scope>
    <source>
        <strain evidence="4 5">Dugway 5J108-111</strain>
    </source>
</reference>
<evidence type="ECO:0000259" key="3">
    <source>
        <dbReference type="Pfam" id="PF13505"/>
    </source>
</evidence>
<dbReference type="RefSeq" id="WP_010958460.1">
    <property type="nucleotide sequence ID" value="NC_009727.1"/>
</dbReference>
<dbReference type="KEGG" id="cbd:CBUD_0043"/>
<evidence type="ECO:0000313" key="4">
    <source>
        <dbReference type="EMBL" id="ABS77065.1"/>
    </source>
</evidence>
<dbReference type="InterPro" id="IPR011250">
    <property type="entry name" value="OMP/PagP_B-barrel"/>
</dbReference>
<dbReference type="AlphaFoldDB" id="A9KEY7"/>
<feature type="domain" description="Outer membrane protein beta-barrel" evidence="3">
    <location>
        <begin position="40"/>
        <end position="234"/>
    </location>
</feature>
<dbReference type="Pfam" id="PF13505">
    <property type="entry name" value="OMP_b-brl"/>
    <property type="match status" value="1"/>
</dbReference>
<organism evidence="4 5">
    <name type="scientific">Coxiella burnetii (strain Dugway 5J108-111)</name>
    <dbReference type="NCBI Taxonomy" id="434922"/>
    <lineage>
        <taxon>Bacteria</taxon>
        <taxon>Pseudomonadati</taxon>
        <taxon>Pseudomonadota</taxon>
        <taxon>Gammaproteobacteria</taxon>
        <taxon>Legionellales</taxon>
        <taxon>Coxiellaceae</taxon>
        <taxon>Coxiella</taxon>
    </lineage>
</organism>
<dbReference type="Gene3D" id="2.40.160.20">
    <property type="match status" value="1"/>
</dbReference>
<dbReference type="EMBL" id="CP000733">
    <property type="protein sequence ID" value="ABS77065.1"/>
    <property type="molecule type" value="Genomic_DNA"/>
</dbReference>